<evidence type="ECO:0000256" key="1">
    <source>
        <dbReference type="SAM" id="MobiDB-lite"/>
    </source>
</evidence>
<feature type="region of interest" description="Disordered" evidence="1">
    <location>
        <begin position="38"/>
        <end position="83"/>
    </location>
</feature>
<dbReference type="Proteomes" id="UP000635606">
    <property type="component" value="Unassembled WGS sequence"/>
</dbReference>
<dbReference type="EMBL" id="BOPH01000088">
    <property type="protein sequence ID" value="GIJ71456.1"/>
    <property type="molecule type" value="Genomic_DNA"/>
</dbReference>
<dbReference type="RefSeq" id="WP_203931325.1">
    <property type="nucleotide sequence ID" value="NZ_BOPH01000088.1"/>
</dbReference>
<keyword evidence="3" id="KW-1185">Reference proteome</keyword>
<gene>
    <name evidence="2" type="ORF">Voc01_063730</name>
</gene>
<reference evidence="2" key="1">
    <citation type="submission" date="2021-01" db="EMBL/GenBank/DDBJ databases">
        <title>Whole genome shotgun sequence of Virgisporangium ochraceum NBRC 16418.</title>
        <authorList>
            <person name="Komaki H."/>
            <person name="Tamura T."/>
        </authorList>
    </citation>
    <scope>NUCLEOTIDE SEQUENCE</scope>
    <source>
        <strain evidence="2">NBRC 16418</strain>
    </source>
</reference>
<proteinExistence type="predicted"/>
<name>A0A8J4EE84_9ACTN</name>
<dbReference type="AlphaFoldDB" id="A0A8J4EE84"/>
<feature type="compositionally biased region" description="Basic and acidic residues" evidence="1">
    <location>
        <begin position="71"/>
        <end position="83"/>
    </location>
</feature>
<organism evidence="2 3">
    <name type="scientific">Virgisporangium ochraceum</name>
    <dbReference type="NCBI Taxonomy" id="65505"/>
    <lineage>
        <taxon>Bacteria</taxon>
        <taxon>Bacillati</taxon>
        <taxon>Actinomycetota</taxon>
        <taxon>Actinomycetes</taxon>
        <taxon>Micromonosporales</taxon>
        <taxon>Micromonosporaceae</taxon>
        <taxon>Virgisporangium</taxon>
    </lineage>
</organism>
<sequence length="83" mass="8736">MDAVPTEHPSPVVRAAGLQMAAGIGEVLIDGEYGQDQVAGGHHPVVQKNGLSHRSCAHREEHRSGPSGRGDLAEHLRHDGCGQ</sequence>
<protein>
    <submittedName>
        <fullName evidence="2">Uncharacterized protein</fullName>
    </submittedName>
</protein>
<evidence type="ECO:0000313" key="2">
    <source>
        <dbReference type="EMBL" id="GIJ71456.1"/>
    </source>
</evidence>
<evidence type="ECO:0000313" key="3">
    <source>
        <dbReference type="Proteomes" id="UP000635606"/>
    </source>
</evidence>
<comment type="caution">
    <text evidence="2">The sequence shown here is derived from an EMBL/GenBank/DDBJ whole genome shotgun (WGS) entry which is preliminary data.</text>
</comment>
<accession>A0A8J4EE84</accession>